<dbReference type="PANTHER" id="PTHR19288">
    <property type="entry name" value="4-NITROPHENYLPHOSPHATASE-RELATED"/>
    <property type="match status" value="1"/>
</dbReference>
<dbReference type="InterPro" id="IPR006357">
    <property type="entry name" value="HAD-SF_hydro_IIA"/>
</dbReference>
<dbReference type="SUPFAM" id="SSF56784">
    <property type="entry name" value="HAD-like"/>
    <property type="match status" value="1"/>
</dbReference>
<dbReference type="EMBL" id="KZ993827">
    <property type="protein sequence ID" value="RKO94743.1"/>
    <property type="molecule type" value="Genomic_DNA"/>
</dbReference>
<gene>
    <name evidence="1" type="ORF">BDK51DRAFT_13201</name>
</gene>
<dbReference type="NCBIfam" id="TIGR01460">
    <property type="entry name" value="HAD-SF-IIA"/>
    <property type="match status" value="1"/>
</dbReference>
<dbReference type="InterPro" id="IPR036412">
    <property type="entry name" value="HAD-like_sf"/>
</dbReference>
<dbReference type="Gene3D" id="3.40.50.1000">
    <property type="entry name" value="HAD superfamily/HAD-like"/>
    <property type="match status" value="2"/>
</dbReference>
<reference evidence="2" key="1">
    <citation type="journal article" date="2018" name="Nat. Microbiol.">
        <title>Leveraging single-cell genomics to expand the fungal tree of life.</title>
        <authorList>
            <person name="Ahrendt S.R."/>
            <person name="Quandt C.A."/>
            <person name="Ciobanu D."/>
            <person name="Clum A."/>
            <person name="Salamov A."/>
            <person name="Andreopoulos B."/>
            <person name="Cheng J.F."/>
            <person name="Woyke T."/>
            <person name="Pelin A."/>
            <person name="Henrissat B."/>
            <person name="Reynolds N.K."/>
            <person name="Benny G.L."/>
            <person name="Smith M.E."/>
            <person name="James T.Y."/>
            <person name="Grigoriev I.V."/>
        </authorList>
    </citation>
    <scope>NUCLEOTIDE SEQUENCE [LARGE SCALE GENOMIC DNA]</scope>
</reference>
<accession>A0A4P9WRC1</accession>
<proteinExistence type="predicted"/>
<dbReference type="Pfam" id="PF13344">
    <property type="entry name" value="Hydrolase_6"/>
    <property type="match status" value="1"/>
</dbReference>
<sequence>IAKKSAFIIDMDGVIYHGDRLLPGVPEFVDWLKRENKKFLFLTNSSDKTPALLSKKLERLGIEVDEVHFYTSALCTAQFLAKQHPNGSAFCIGEIGLITALEEVGFTITDETPDYVVIGETSRPELYNYTTIQKAVNLVRGGAKLIGTNVDVVDKVEDGFAPACGSLAAPVEAATGVKTYYLGKPNPLMMASAQQRLGSLRSETVIIGDRMDTDMIGGLEAGIDTLLVLSGVTSLEE</sequence>
<dbReference type="InterPro" id="IPR023214">
    <property type="entry name" value="HAD_sf"/>
</dbReference>
<dbReference type="Pfam" id="PF13242">
    <property type="entry name" value="Hydrolase_like"/>
    <property type="match status" value="1"/>
</dbReference>
<dbReference type="OrthoDB" id="10251048at2759"/>
<dbReference type="PANTHER" id="PTHR19288:SF46">
    <property type="entry name" value="HALOACID DEHALOGENASE-LIKE HYDROLASE DOMAIN-CONTAINING PROTEIN 2"/>
    <property type="match status" value="1"/>
</dbReference>
<dbReference type="GO" id="GO:0005737">
    <property type="term" value="C:cytoplasm"/>
    <property type="evidence" value="ECO:0007669"/>
    <property type="project" value="TreeGrafter"/>
</dbReference>
<protein>
    <submittedName>
        <fullName evidence="1">N-acetylglucosamine-6-phosphate deacetylase</fullName>
    </submittedName>
</protein>
<evidence type="ECO:0000313" key="2">
    <source>
        <dbReference type="Proteomes" id="UP000269721"/>
    </source>
</evidence>
<name>A0A4P9WRC1_9FUNG</name>
<dbReference type="Proteomes" id="UP000269721">
    <property type="component" value="Unassembled WGS sequence"/>
</dbReference>
<feature type="non-terminal residue" evidence="1">
    <location>
        <position position="237"/>
    </location>
</feature>
<evidence type="ECO:0000313" key="1">
    <source>
        <dbReference type="EMBL" id="RKO94743.1"/>
    </source>
</evidence>
<feature type="non-terminal residue" evidence="1">
    <location>
        <position position="1"/>
    </location>
</feature>
<dbReference type="GO" id="GO:0016791">
    <property type="term" value="F:phosphatase activity"/>
    <property type="evidence" value="ECO:0007669"/>
    <property type="project" value="TreeGrafter"/>
</dbReference>
<organism evidence="1 2">
    <name type="scientific">Blyttiomyces helicus</name>
    <dbReference type="NCBI Taxonomy" id="388810"/>
    <lineage>
        <taxon>Eukaryota</taxon>
        <taxon>Fungi</taxon>
        <taxon>Fungi incertae sedis</taxon>
        <taxon>Chytridiomycota</taxon>
        <taxon>Chytridiomycota incertae sedis</taxon>
        <taxon>Chytridiomycetes</taxon>
        <taxon>Chytridiomycetes incertae sedis</taxon>
        <taxon>Blyttiomyces</taxon>
    </lineage>
</organism>
<keyword evidence="2" id="KW-1185">Reference proteome</keyword>
<dbReference type="AlphaFoldDB" id="A0A4P9WRC1"/>